<organism evidence="3">
    <name type="scientific">Arabidopsis lyrata subsp. lyrata</name>
    <name type="common">Lyre-leaved rock-cress</name>
    <dbReference type="NCBI Taxonomy" id="81972"/>
    <lineage>
        <taxon>Eukaryota</taxon>
        <taxon>Viridiplantae</taxon>
        <taxon>Streptophyta</taxon>
        <taxon>Embryophyta</taxon>
        <taxon>Tracheophyta</taxon>
        <taxon>Spermatophyta</taxon>
        <taxon>Magnoliopsida</taxon>
        <taxon>eudicotyledons</taxon>
        <taxon>Gunneridae</taxon>
        <taxon>Pentapetalae</taxon>
        <taxon>rosids</taxon>
        <taxon>malvids</taxon>
        <taxon>Brassicales</taxon>
        <taxon>Brassicaceae</taxon>
        <taxon>Camelineae</taxon>
        <taxon>Arabidopsis</taxon>
    </lineage>
</organism>
<evidence type="ECO:0000313" key="3">
    <source>
        <dbReference type="Proteomes" id="UP000008694"/>
    </source>
</evidence>
<dbReference type="HOGENOM" id="CLU_2457847_0_0_1"/>
<protein>
    <submittedName>
        <fullName evidence="2">Predicted protein</fullName>
    </submittedName>
</protein>
<dbReference type="KEGG" id="aly:9314932"/>
<dbReference type="EMBL" id="GL348716">
    <property type="protein sequence ID" value="EFH55124.1"/>
    <property type="molecule type" value="Genomic_DNA"/>
</dbReference>
<feature type="region of interest" description="Disordered" evidence="1">
    <location>
        <begin position="23"/>
        <end position="57"/>
    </location>
</feature>
<proteinExistence type="predicted"/>
<evidence type="ECO:0000256" key="1">
    <source>
        <dbReference type="SAM" id="MobiDB-lite"/>
    </source>
</evidence>
<gene>
    <name evidence="2" type="ORF">ARALYDRAFT_901199</name>
</gene>
<dbReference type="OrthoDB" id="1114078at2759"/>
<dbReference type="Proteomes" id="UP000008694">
    <property type="component" value="Unassembled WGS sequence"/>
</dbReference>
<reference evidence="3" key="1">
    <citation type="journal article" date="2011" name="Nat. Genet.">
        <title>The Arabidopsis lyrata genome sequence and the basis of rapid genome size change.</title>
        <authorList>
            <person name="Hu T.T."/>
            <person name="Pattyn P."/>
            <person name="Bakker E.G."/>
            <person name="Cao J."/>
            <person name="Cheng J.-F."/>
            <person name="Clark R.M."/>
            <person name="Fahlgren N."/>
            <person name="Fawcett J.A."/>
            <person name="Grimwood J."/>
            <person name="Gundlach H."/>
            <person name="Haberer G."/>
            <person name="Hollister J.D."/>
            <person name="Ossowski S."/>
            <person name="Ottilar R.P."/>
            <person name="Salamov A.A."/>
            <person name="Schneeberger K."/>
            <person name="Spannagl M."/>
            <person name="Wang X."/>
            <person name="Yang L."/>
            <person name="Nasrallah M.E."/>
            <person name="Bergelson J."/>
            <person name="Carrington J.C."/>
            <person name="Gaut B.S."/>
            <person name="Schmutz J."/>
            <person name="Mayer K.F.X."/>
            <person name="Van de Peer Y."/>
            <person name="Grigoriev I.V."/>
            <person name="Nordborg M."/>
            <person name="Weigel D."/>
            <person name="Guo Y.-L."/>
        </authorList>
    </citation>
    <scope>NUCLEOTIDE SEQUENCE [LARGE SCALE GENOMIC DNA]</scope>
    <source>
        <strain evidence="3">cv. MN47</strain>
    </source>
</reference>
<feature type="compositionally biased region" description="Basic and acidic residues" evidence="1">
    <location>
        <begin position="23"/>
        <end position="44"/>
    </location>
</feature>
<keyword evidence="3" id="KW-1185">Reference proteome</keyword>
<evidence type="ECO:0000313" key="2">
    <source>
        <dbReference type="EMBL" id="EFH55124.1"/>
    </source>
</evidence>
<dbReference type="Gramene" id="scaffold_400700.1">
    <property type="protein sequence ID" value="scaffold_400700.1"/>
    <property type="gene ID" value="scaffold_400700.1"/>
</dbReference>
<sequence>MKQREMRRISEYWVGETEKNRELAKQRGNREELAKQRGTVKDSGRGGIDSGGGDEIPAEATRSLVKDENFWCDRRRRLGLVSQIFYFLF</sequence>
<dbReference type="AlphaFoldDB" id="D7LL62"/>
<accession>D7LL62</accession>
<feature type="compositionally biased region" description="Gly residues" evidence="1">
    <location>
        <begin position="45"/>
        <end position="54"/>
    </location>
</feature>
<name>D7LL62_ARALL</name>